<dbReference type="RefSeq" id="WP_350270299.1">
    <property type="nucleotide sequence ID" value="NZ_CP158281.1"/>
</dbReference>
<name>A0AAU7UKN5_9MICO</name>
<gene>
    <name evidence="1" type="ORF">AAFP32_01345</name>
</gene>
<dbReference type="EMBL" id="CP158281">
    <property type="protein sequence ID" value="XBV89405.1"/>
    <property type="molecule type" value="Genomic_DNA"/>
</dbReference>
<evidence type="ECO:0000313" key="1">
    <source>
        <dbReference type="EMBL" id="XBV89405.1"/>
    </source>
</evidence>
<reference evidence="1" key="1">
    <citation type="submission" date="2024-06" db="EMBL/GenBank/DDBJ databases">
        <title>Brevibacterium koreense sp. nov., isolated from jogae-jeotgal, a Korean fermented seafood.</title>
        <authorList>
            <person name="Whon T.W."/>
            <person name="Nam S."/>
            <person name="Kim Y."/>
        </authorList>
    </citation>
    <scope>NUCLEOTIDE SEQUENCE</scope>
    <source>
        <strain evidence="1">CBA3109</strain>
    </source>
</reference>
<dbReference type="KEGG" id="bkr:AAFP32_01345"/>
<accession>A0AAU7UKN5</accession>
<organism evidence="1">
    <name type="scientific">Brevibacterium koreense</name>
    <dbReference type="NCBI Taxonomy" id="3140787"/>
    <lineage>
        <taxon>Bacteria</taxon>
        <taxon>Bacillati</taxon>
        <taxon>Actinomycetota</taxon>
        <taxon>Actinomycetes</taxon>
        <taxon>Micrococcales</taxon>
        <taxon>Brevibacteriaceae</taxon>
        <taxon>Brevibacterium</taxon>
    </lineage>
</organism>
<protein>
    <submittedName>
        <fullName evidence="1">Uncharacterized protein</fullName>
    </submittedName>
</protein>
<sequence length="66" mass="6705">MPIIVPVFDIGFAGVWRGCAGTDPDLVAHHIDAGDLCAQVQCPTCGADIGGQRLGQGNEVGDGGVR</sequence>
<dbReference type="AlphaFoldDB" id="A0AAU7UKN5"/>
<proteinExistence type="predicted"/>